<gene>
    <name evidence="1" type="ORF">LARSCL_LOCUS3585</name>
</gene>
<sequence length="47" mass="5106">VAAPDESGIQDETFGDVAAVTVFVSCRNQCRGATTTTWWWDLRASVS</sequence>
<evidence type="ECO:0000313" key="2">
    <source>
        <dbReference type="Proteomes" id="UP001497382"/>
    </source>
</evidence>
<dbReference type="AlphaFoldDB" id="A0AAV1ZAJ4"/>
<accession>A0AAV1ZAJ4</accession>
<dbReference type="Proteomes" id="UP001497382">
    <property type="component" value="Unassembled WGS sequence"/>
</dbReference>
<organism evidence="1 2">
    <name type="scientific">Larinioides sclopetarius</name>
    <dbReference type="NCBI Taxonomy" id="280406"/>
    <lineage>
        <taxon>Eukaryota</taxon>
        <taxon>Metazoa</taxon>
        <taxon>Ecdysozoa</taxon>
        <taxon>Arthropoda</taxon>
        <taxon>Chelicerata</taxon>
        <taxon>Arachnida</taxon>
        <taxon>Araneae</taxon>
        <taxon>Araneomorphae</taxon>
        <taxon>Entelegynae</taxon>
        <taxon>Araneoidea</taxon>
        <taxon>Araneidae</taxon>
        <taxon>Larinioides</taxon>
    </lineage>
</organism>
<proteinExistence type="predicted"/>
<comment type="caution">
    <text evidence="1">The sequence shown here is derived from an EMBL/GenBank/DDBJ whole genome shotgun (WGS) entry which is preliminary data.</text>
</comment>
<name>A0AAV1ZAJ4_9ARAC</name>
<feature type="non-terminal residue" evidence="1">
    <location>
        <position position="1"/>
    </location>
</feature>
<keyword evidence="2" id="KW-1185">Reference proteome</keyword>
<dbReference type="EMBL" id="CAXIEN010000027">
    <property type="protein sequence ID" value="CAL1267292.1"/>
    <property type="molecule type" value="Genomic_DNA"/>
</dbReference>
<protein>
    <submittedName>
        <fullName evidence="1">Uncharacterized protein</fullName>
    </submittedName>
</protein>
<evidence type="ECO:0000313" key="1">
    <source>
        <dbReference type="EMBL" id="CAL1267292.1"/>
    </source>
</evidence>
<reference evidence="1 2" key="1">
    <citation type="submission" date="2024-04" db="EMBL/GenBank/DDBJ databases">
        <authorList>
            <person name="Rising A."/>
            <person name="Reimegard J."/>
            <person name="Sonavane S."/>
            <person name="Akerstrom W."/>
            <person name="Nylinder S."/>
            <person name="Hedman E."/>
            <person name="Kallberg Y."/>
        </authorList>
    </citation>
    <scope>NUCLEOTIDE SEQUENCE [LARGE SCALE GENOMIC DNA]</scope>
</reference>